<keyword evidence="2 3" id="KW-0040">ANK repeat</keyword>
<dbReference type="SMART" id="SM00248">
    <property type="entry name" value="ANK"/>
    <property type="match status" value="8"/>
</dbReference>
<dbReference type="OrthoDB" id="38351at2759"/>
<dbReference type="EMBL" id="GL833123">
    <property type="protein sequence ID" value="EGB11089.1"/>
    <property type="molecule type" value="Genomic_DNA"/>
</dbReference>
<dbReference type="PANTHER" id="PTHR24198">
    <property type="entry name" value="ANKYRIN REPEAT AND PROTEIN KINASE DOMAIN-CONTAINING PROTEIN"/>
    <property type="match status" value="1"/>
</dbReference>
<feature type="repeat" description="ANK" evidence="3">
    <location>
        <begin position="274"/>
        <end position="295"/>
    </location>
</feature>
<name>F0Y2E4_AURAN</name>
<evidence type="ECO:0000256" key="3">
    <source>
        <dbReference type="PROSITE-ProRule" id="PRU00023"/>
    </source>
</evidence>
<feature type="repeat" description="ANK" evidence="3">
    <location>
        <begin position="104"/>
        <end position="136"/>
    </location>
</feature>
<dbReference type="AlphaFoldDB" id="F0Y2E4"/>
<dbReference type="InterPro" id="IPR002110">
    <property type="entry name" value="Ankyrin_rpt"/>
</dbReference>
<dbReference type="PROSITE" id="PS50297">
    <property type="entry name" value="ANK_REP_REGION"/>
    <property type="match status" value="4"/>
</dbReference>
<dbReference type="eggNOG" id="KOG4177">
    <property type="taxonomic scope" value="Eukaryota"/>
</dbReference>
<dbReference type="PANTHER" id="PTHR24198:SF165">
    <property type="entry name" value="ANKYRIN REPEAT-CONTAINING PROTEIN-RELATED"/>
    <property type="match status" value="1"/>
</dbReference>
<evidence type="ECO:0000313" key="5">
    <source>
        <dbReference type="Proteomes" id="UP000002729"/>
    </source>
</evidence>
<feature type="non-terminal residue" evidence="4">
    <location>
        <position position="295"/>
    </location>
</feature>
<dbReference type="RefSeq" id="XP_009034640.1">
    <property type="nucleotide sequence ID" value="XM_009036392.1"/>
</dbReference>
<feature type="repeat" description="ANK" evidence="3">
    <location>
        <begin position="170"/>
        <end position="202"/>
    </location>
</feature>
<feature type="repeat" description="ANK" evidence="3">
    <location>
        <begin position="34"/>
        <end position="66"/>
    </location>
</feature>
<reference evidence="4 5" key="1">
    <citation type="journal article" date="2011" name="Proc. Natl. Acad. Sci. U.S.A.">
        <title>Niche of harmful alga Aureococcus anophagefferens revealed through ecogenomics.</title>
        <authorList>
            <person name="Gobler C.J."/>
            <person name="Berry D.L."/>
            <person name="Dyhrman S.T."/>
            <person name="Wilhelm S.W."/>
            <person name="Salamov A."/>
            <person name="Lobanov A.V."/>
            <person name="Zhang Y."/>
            <person name="Collier J.L."/>
            <person name="Wurch L.L."/>
            <person name="Kustka A.B."/>
            <person name="Dill B.D."/>
            <person name="Shah M."/>
            <person name="VerBerkmoes N.C."/>
            <person name="Kuo A."/>
            <person name="Terry A."/>
            <person name="Pangilinan J."/>
            <person name="Lindquist E.A."/>
            <person name="Lucas S."/>
            <person name="Paulsen I.T."/>
            <person name="Hattenrath-Lehmann T.K."/>
            <person name="Talmage S.C."/>
            <person name="Walker E.A."/>
            <person name="Koch F."/>
            <person name="Burson A.M."/>
            <person name="Marcoval M.A."/>
            <person name="Tang Y.Z."/>
            <person name="Lecleir G.R."/>
            <person name="Coyne K.J."/>
            <person name="Berg G.M."/>
            <person name="Bertrand E.M."/>
            <person name="Saito M.A."/>
            <person name="Gladyshev V.N."/>
            <person name="Grigoriev I.V."/>
        </authorList>
    </citation>
    <scope>NUCLEOTIDE SEQUENCE [LARGE SCALE GENOMIC DNA]</scope>
    <source>
        <strain evidence="5">CCMP 1984</strain>
    </source>
</reference>
<dbReference type="Gene3D" id="1.25.40.20">
    <property type="entry name" value="Ankyrin repeat-containing domain"/>
    <property type="match status" value="3"/>
</dbReference>
<dbReference type="SUPFAM" id="SSF48403">
    <property type="entry name" value="Ankyrin repeat"/>
    <property type="match status" value="1"/>
</dbReference>
<dbReference type="InterPro" id="IPR036770">
    <property type="entry name" value="Ankyrin_rpt-contain_sf"/>
</dbReference>
<feature type="repeat" description="ANK" evidence="3">
    <location>
        <begin position="240"/>
        <end position="266"/>
    </location>
</feature>
<sequence>MSLLKYGISRDASEVVELLLQSGATATLETRDNDGWRPLHIACVNKSLRCAPILGAFGADLNAKTNRGITGLHILAAHRDMERAALVVAAFLKAGARPDEETSAGKTPLCFALQRNNHDLVKILLRAGASAEIANIHDHPLRHLLDGQHRVLEFLLENGAEPSLERPDQDGWRPLHLACANRTHSCVLVLLAAGADANAKTNEGTSALFLASSCIDKKSAASAANDLLKYGAHPDEPTNEGNTPLLAAMLRDNRELVKVLLRAGAEPLWRLNPNGETALHVAAACGHERVVKYLL</sequence>
<dbReference type="Pfam" id="PF12796">
    <property type="entry name" value="Ank_2"/>
    <property type="match status" value="2"/>
</dbReference>
<dbReference type="GO" id="GO:0005737">
    <property type="term" value="C:cytoplasm"/>
    <property type="evidence" value="ECO:0007669"/>
    <property type="project" value="TreeGrafter"/>
</dbReference>
<evidence type="ECO:0000256" key="2">
    <source>
        <dbReference type="ARBA" id="ARBA00023043"/>
    </source>
</evidence>
<keyword evidence="5" id="KW-1185">Reference proteome</keyword>
<keyword evidence="1" id="KW-0677">Repeat</keyword>
<dbReference type="PROSITE" id="PS50088">
    <property type="entry name" value="ANK_REPEAT"/>
    <property type="match status" value="5"/>
</dbReference>
<protein>
    <submittedName>
        <fullName evidence="4">Uncharacterized protein</fullName>
    </submittedName>
</protein>
<dbReference type="GeneID" id="20219483"/>
<evidence type="ECO:0000256" key="1">
    <source>
        <dbReference type="ARBA" id="ARBA00022737"/>
    </source>
</evidence>
<dbReference type="OMA" id="ACANRTH"/>
<accession>F0Y2E4</accession>
<proteinExistence type="predicted"/>
<dbReference type="Pfam" id="PF13857">
    <property type="entry name" value="Ank_5"/>
    <property type="match status" value="1"/>
</dbReference>
<organism evidence="5">
    <name type="scientific">Aureococcus anophagefferens</name>
    <name type="common">Harmful bloom alga</name>
    <dbReference type="NCBI Taxonomy" id="44056"/>
    <lineage>
        <taxon>Eukaryota</taxon>
        <taxon>Sar</taxon>
        <taxon>Stramenopiles</taxon>
        <taxon>Ochrophyta</taxon>
        <taxon>Pelagophyceae</taxon>
        <taxon>Pelagomonadales</taxon>
        <taxon>Pelagomonadaceae</taxon>
        <taxon>Aureococcus</taxon>
    </lineage>
</organism>
<dbReference type="KEGG" id="aaf:AURANDRAFT_21763"/>
<evidence type="ECO:0000313" key="4">
    <source>
        <dbReference type="EMBL" id="EGB11089.1"/>
    </source>
</evidence>
<gene>
    <name evidence="4" type="ORF">AURANDRAFT_21763</name>
</gene>
<dbReference type="Proteomes" id="UP000002729">
    <property type="component" value="Unassembled WGS sequence"/>
</dbReference>
<dbReference type="InParanoid" id="F0Y2E4"/>